<dbReference type="Proteomes" id="UP000583454">
    <property type="component" value="Unassembled WGS sequence"/>
</dbReference>
<dbReference type="EMBL" id="JACHOP010000005">
    <property type="protein sequence ID" value="MBB5756982.1"/>
    <property type="molecule type" value="Genomic_DNA"/>
</dbReference>
<protein>
    <submittedName>
        <fullName evidence="1">Ca2+-binding RTX toxin-like protein</fullName>
    </submittedName>
</protein>
<gene>
    <name evidence="1" type="ORF">HNR00_001690</name>
</gene>
<proteinExistence type="predicted"/>
<keyword evidence="2" id="KW-1185">Reference proteome</keyword>
<dbReference type="InterPro" id="IPR011049">
    <property type="entry name" value="Serralysin-like_metalloprot_C"/>
</dbReference>
<comment type="caution">
    <text evidence="1">The sequence shown here is derived from an EMBL/GenBank/DDBJ whole genome shotgun (WGS) entry which is preliminary data.</text>
</comment>
<accession>A0A840ZG76</accession>
<dbReference type="SUPFAM" id="SSF51120">
    <property type="entry name" value="beta-Roll"/>
    <property type="match status" value="1"/>
</dbReference>
<evidence type="ECO:0000313" key="1">
    <source>
        <dbReference type="EMBL" id="MBB5756982.1"/>
    </source>
</evidence>
<dbReference type="Gene3D" id="2.150.10.10">
    <property type="entry name" value="Serralysin-like metalloprotease, C-terminal"/>
    <property type="match status" value="1"/>
</dbReference>
<sequence>MTGYGGSDTFHVDNAGDRTVEVRVRGSDAVTDTVVASVGYALKAGENIEVLRTIDAAGKAAINLTGNAYGQTVVGNNGANVLNGDLGQDVLTGRGGADTFVFDTALGAGNVDRITDFSAPADTIRLENAISTALGAGELASDRFKDLGVAGAKLDASDRIVYDRTTGVLSYDADGSGTKAAMVQVALIDTKAVLTAADFFVV</sequence>
<evidence type="ECO:0000313" key="2">
    <source>
        <dbReference type="Proteomes" id="UP000583454"/>
    </source>
</evidence>
<dbReference type="AlphaFoldDB" id="A0A840ZG76"/>
<name>A0A840ZG76_9HYPH</name>
<organism evidence="1 2">
    <name type="scientific">Methylorubrum rhodinum</name>
    <dbReference type="NCBI Taxonomy" id="29428"/>
    <lineage>
        <taxon>Bacteria</taxon>
        <taxon>Pseudomonadati</taxon>
        <taxon>Pseudomonadota</taxon>
        <taxon>Alphaproteobacteria</taxon>
        <taxon>Hyphomicrobiales</taxon>
        <taxon>Methylobacteriaceae</taxon>
        <taxon>Methylorubrum</taxon>
    </lineage>
</organism>
<reference evidence="1 2" key="1">
    <citation type="submission" date="2020-08" db="EMBL/GenBank/DDBJ databases">
        <title>Genomic Encyclopedia of Type Strains, Phase IV (KMG-IV): sequencing the most valuable type-strain genomes for metagenomic binning, comparative biology and taxonomic classification.</title>
        <authorList>
            <person name="Goeker M."/>
        </authorList>
    </citation>
    <scope>NUCLEOTIDE SEQUENCE [LARGE SCALE GENOMIC DNA]</scope>
    <source>
        <strain evidence="1 2">DSM 2163</strain>
    </source>
</reference>